<sequence>MEVEKSPEIPKVPETLLKKRKKIEEAKIKSRLNRSKILKEKREKRGKIFKRAEKYVKEYRQKERSEITLKRSARKHGNYYVSGEPRLAVVIRIRGINGIPPKPRKVLQQLRLRQINNATLVRLDKSVINRLRLADPYITWGYPNLKTVKELVYKRGFAKIDDRRIAITNTPIS</sequence>
<keyword evidence="5" id="KW-1185">Reference proteome</keyword>
<dbReference type="InterPro" id="IPR016082">
    <property type="entry name" value="Ribosomal_uL30_ferredoxin-like"/>
</dbReference>
<evidence type="ECO:0000259" key="3">
    <source>
        <dbReference type="Pfam" id="PF08079"/>
    </source>
</evidence>
<reference evidence="4 5" key="1">
    <citation type="submission" date="2022-01" db="EMBL/GenBank/DDBJ databases">
        <title>A chromosomal length assembly of Cordylochernes scorpioides.</title>
        <authorList>
            <person name="Zeh D."/>
            <person name="Zeh J."/>
        </authorList>
    </citation>
    <scope>NUCLEOTIDE SEQUENCE [LARGE SCALE GENOMIC DNA]</scope>
    <source>
        <strain evidence="4">IN4F17</strain>
        <tissue evidence="4">Whole Body</tissue>
    </source>
</reference>
<dbReference type="Gene3D" id="3.30.1390.20">
    <property type="entry name" value="Ribosomal protein L30, ferredoxin-like fold domain"/>
    <property type="match status" value="1"/>
</dbReference>
<evidence type="ECO:0000256" key="1">
    <source>
        <dbReference type="ARBA" id="ARBA00007594"/>
    </source>
</evidence>
<dbReference type="InterPro" id="IPR012988">
    <property type="entry name" value="Ribosomal_uL30_N_euk"/>
</dbReference>
<name>A0ABY6KLA9_9ARAC</name>
<dbReference type="EMBL" id="CP092869">
    <property type="protein sequence ID" value="UYV69641.1"/>
    <property type="molecule type" value="Genomic_DNA"/>
</dbReference>
<feature type="domain" description="Large ribosomal subunit protein uL30-like ferredoxin-like fold" evidence="2">
    <location>
        <begin position="89"/>
        <end position="138"/>
    </location>
</feature>
<comment type="similarity">
    <text evidence="1">Belongs to the universal ribosomal protein uL30 family.</text>
</comment>
<dbReference type="Pfam" id="PF00327">
    <property type="entry name" value="Ribosomal_L30"/>
    <property type="match status" value="1"/>
</dbReference>
<dbReference type="Proteomes" id="UP001235939">
    <property type="component" value="Chromosome 07"/>
</dbReference>
<evidence type="ECO:0000313" key="5">
    <source>
        <dbReference type="Proteomes" id="UP001235939"/>
    </source>
</evidence>
<protein>
    <submittedName>
        <fullName evidence="4">RPL7</fullName>
    </submittedName>
</protein>
<evidence type="ECO:0000259" key="2">
    <source>
        <dbReference type="Pfam" id="PF00327"/>
    </source>
</evidence>
<dbReference type="PANTHER" id="PTHR11524:SF16">
    <property type="entry name" value="LARGE RIBOSOMAL SUBUNIT PROTEIN UL30"/>
    <property type="match status" value="1"/>
</dbReference>
<dbReference type="PANTHER" id="PTHR11524">
    <property type="entry name" value="60S RIBOSOMAL PROTEIN L7"/>
    <property type="match status" value="1"/>
</dbReference>
<dbReference type="InterPro" id="IPR036919">
    <property type="entry name" value="Ribo_uL30_ferredoxin-like_sf"/>
</dbReference>
<dbReference type="Pfam" id="PF08079">
    <property type="entry name" value="Ribosomal_L30_N"/>
    <property type="match status" value="1"/>
</dbReference>
<dbReference type="InterPro" id="IPR039699">
    <property type="entry name" value="Ribosomal_uL30"/>
</dbReference>
<accession>A0ABY6KLA9</accession>
<feature type="domain" description="Large ribosomal subunit protein uL30 N-terminal eukaryotes" evidence="3">
    <location>
        <begin position="12"/>
        <end position="81"/>
    </location>
</feature>
<gene>
    <name evidence="4" type="ORF">LAZ67_7000107</name>
</gene>
<organism evidence="4 5">
    <name type="scientific">Cordylochernes scorpioides</name>
    <dbReference type="NCBI Taxonomy" id="51811"/>
    <lineage>
        <taxon>Eukaryota</taxon>
        <taxon>Metazoa</taxon>
        <taxon>Ecdysozoa</taxon>
        <taxon>Arthropoda</taxon>
        <taxon>Chelicerata</taxon>
        <taxon>Arachnida</taxon>
        <taxon>Pseudoscorpiones</taxon>
        <taxon>Cheliferoidea</taxon>
        <taxon>Chernetidae</taxon>
        <taxon>Cordylochernes</taxon>
    </lineage>
</organism>
<proteinExistence type="inferred from homology"/>
<dbReference type="SUPFAM" id="SSF55129">
    <property type="entry name" value="Ribosomal protein L30p/L7e"/>
    <property type="match status" value="1"/>
</dbReference>
<evidence type="ECO:0000313" key="4">
    <source>
        <dbReference type="EMBL" id="UYV69641.1"/>
    </source>
</evidence>